<keyword evidence="2" id="KW-1185">Reference proteome</keyword>
<dbReference type="Proteomes" id="UP001060085">
    <property type="component" value="Linkage Group LG07"/>
</dbReference>
<accession>A0ACC0A5U9</accession>
<reference evidence="2" key="1">
    <citation type="journal article" date="2023" name="Nat. Plants">
        <title>Single-cell RNA sequencing provides a high-resolution roadmap for understanding the multicellular compartmentation of specialized metabolism.</title>
        <authorList>
            <person name="Sun S."/>
            <person name="Shen X."/>
            <person name="Li Y."/>
            <person name="Li Y."/>
            <person name="Wang S."/>
            <person name="Li R."/>
            <person name="Zhang H."/>
            <person name="Shen G."/>
            <person name="Guo B."/>
            <person name="Wei J."/>
            <person name="Xu J."/>
            <person name="St-Pierre B."/>
            <person name="Chen S."/>
            <person name="Sun C."/>
        </authorList>
    </citation>
    <scope>NUCLEOTIDE SEQUENCE [LARGE SCALE GENOMIC DNA]</scope>
</reference>
<protein>
    <submittedName>
        <fullName evidence="1">Uncharacterized protein</fullName>
    </submittedName>
</protein>
<sequence length="848" mass="93236">MADGEDPFGSLMKIFRLTSSSELQSCSFAQESETFPDDFDSLATASMDSYPLEPDGIVIASPQEIDSGNNAPTENKSDTEENEDFLTPPEHHNPSTSSSLEDPQRLRAVTPSVSEVSVTVVVETTAGDDERAEDEASVDFEKGEITPGFSAETEKIDTSDEVSGGQCSDSVKGVGEIEGFERELKRFGGFGTKMDKTISKKIRVSEDNGDSEMRTLCIDGTKTNENVNDSETIDLETEDIDEAGEFYVGKITTDGDTPADDTENVGEPGESWESLQKVSDATAETVEEAGTSGNYGSDGDVDHSEKEMHTVCIDGMKINENVNDSETIDLETEEINEAGEFHVGKITTDGDSRAVDTEKVTEPGESWENVQKVSDATAETVEEAGKSGNYGSDGDVDHSKKEMRTVCIDGMKINENVNDSETIDMETEEIDEAGEFYVGKITTDGDRPVDDTEKVIEPGESWENVQKVSDATVETVEEAGKSGNRADVDHSEKEKGVDLNEGDKCLKVNGNLVLEEFEEGVRDNSNNEDGTALLGSRSKKKHRKYRCGRPGNGVDISVKERVVRSRHILTSSIKEEDTGGDKSIINTEEVEKSKNSGSCNDINQREKDQDVDHSAMETVPRIRSELPSSIRGKEKVMGGEENRRYVKLKKDGSWKDIVDALEAVFGKVDDDNGKKRDILDTADKRGLTFPKARWKHRKYRCGRPGNGVDISGVVRSRHILTSSIKEEDTGGDKNIINTEEVEKSKNSGSCNDINQREKGQDVDHSAMVTVPRIRRELPSSIRGKEKDMGGEEYRRYVKVKKDGSWKNIVDALEAVFGKVDDDNGSKPEILGAATRRVLTYPKPRWSED</sequence>
<dbReference type="EMBL" id="CM044707">
    <property type="protein sequence ID" value="KAI5655785.1"/>
    <property type="molecule type" value="Genomic_DNA"/>
</dbReference>
<comment type="caution">
    <text evidence="1">The sequence shown here is derived from an EMBL/GenBank/DDBJ whole genome shotgun (WGS) entry which is preliminary data.</text>
</comment>
<evidence type="ECO:0000313" key="1">
    <source>
        <dbReference type="EMBL" id="KAI5655785.1"/>
    </source>
</evidence>
<gene>
    <name evidence="1" type="ORF">M9H77_32972</name>
</gene>
<evidence type="ECO:0000313" key="2">
    <source>
        <dbReference type="Proteomes" id="UP001060085"/>
    </source>
</evidence>
<name>A0ACC0A5U9_CATRO</name>
<organism evidence="1 2">
    <name type="scientific">Catharanthus roseus</name>
    <name type="common">Madagascar periwinkle</name>
    <name type="synonym">Vinca rosea</name>
    <dbReference type="NCBI Taxonomy" id="4058"/>
    <lineage>
        <taxon>Eukaryota</taxon>
        <taxon>Viridiplantae</taxon>
        <taxon>Streptophyta</taxon>
        <taxon>Embryophyta</taxon>
        <taxon>Tracheophyta</taxon>
        <taxon>Spermatophyta</taxon>
        <taxon>Magnoliopsida</taxon>
        <taxon>eudicotyledons</taxon>
        <taxon>Gunneridae</taxon>
        <taxon>Pentapetalae</taxon>
        <taxon>asterids</taxon>
        <taxon>lamiids</taxon>
        <taxon>Gentianales</taxon>
        <taxon>Apocynaceae</taxon>
        <taxon>Rauvolfioideae</taxon>
        <taxon>Vinceae</taxon>
        <taxon>Catharanthinae</taxon>
        <taxon>Catharanthus</taxon>
    </lineage>
</organism>
<proteinExistence type="predicted"/>